<evidence type="ECO:0000313" key="7">
    <source>
        <dbReference type="Proteomes" id="UP001194468"/>
    </source>
</evidence>
<sequence>MSAASKESQIVEIGGQLGEQVEPHDVKRNWRRQNDVDGVGVDGAQRKSMAQRAHCVASRNESARAALVDDKRRTQSIRTTRPTSQTVSSMATQTAIWSHIECRIAAIKISRVHIDEAHNVYTAGLPHHGEDAFRPAYGKLGELRVFLPKGTPFQMLSATLPPHILSTIKEQLMISSDYLEIRLSTNRPNITYATIPLVGGLRNFQNLNLLLLREFHPPMAIPKTLIFHDCKQDATDAAAYLNTRLPLNIWNHEYLQQTFEDFSSPNGTCRILHATAGASVGLNIRGVLIVIQYGLCKNMAEAAQRAGRAVRDPGLHGLYLAMVEPWALGLTLAEDQQSASDPDRPYAGMVKKNASKQDRTSYASLRFAQSQTCLRKFFAEYLDDRSLEALSYTALWCCDRHGHNDFKLQTFVHGEPYTGNSQVPAPGTTAKRKRNQLRVAAERQQLLDTLKAWRKRTHDNDPYRGVWPIEQLIDNNGLELLTKTHPTVIMSPSDLTTLLQESEAWEGNYGTEIFAIIQQFDQDRQRQGKAQHPPSTSSSETRPVVKRVKGGITTPKIMYTFTPVQTPETFAAM</sequence>
<dbReference type="AlphaFoldDB" id="A0AAD4C986"/>
<proteinExistence type="inferred from homology"/>
<comment type="caution">
    <text evidence="6">The sequence shown here is derived from an EMBL/GenBank/DDBJ whole genome shotgun (WGS) entry which is preliminary data.</text>
</comment>
<dbReference type="GO" id="GO:0009378">
    <property type="term" value="F:four-way junction helicase activity"/>
    <property type="evidence" value="ECO:0007669"/>
    <property type="project" value="TreeGrafter"/>
</dbReference>
<dbReference type="InterPro" id="IPR027417">
    <property type="entry name" value="P-loop_NTPase"/>
</dbReference>
<dbReference type="GO" id="GO:0005694">
    <property type="term" value="C:chromosome"/>
    <property type="evidence" value="ECO:0007669"/>
    <property type="project" value="TreeGrafter"/>
</dbReference>
<keyword evidence="6" id="KW-0378">Hydrolase</keyword>
<dbReference type="GO" id="GO:0000724">
    <property type="term" value="P:double-strand break repair via homologous recombination"/>
    <property type="evidence" value="ECO:0007669"/>
    <property type="project" value="TreeGrafter"/>
</dbReference>
<reference evidence="6" key="2">
    <citation type="journal article" date="2020" name="Nat. Commun.">
        <title>Large-scale genome sequencing of mycorrhizal fungi provides insights into the early evolution of symbiotic traits.</title>
        <authorList>
            <person name="Miyauchi S."/>
            <person name="Kiss E."/>
            <person name="Kuo A."/>
            <person name="Drula E."/>
            <person name="Kohler A."/>
            <person name="Sanchez-Garcia M."/>
            <person name="Morin E."/>
            <person name="Andreopoulos B."/>
            <person name="Barry K.W."/>
            <person name="Bonito G."/>
            <person name="Buee M."/>
            <person name="Carver A."/>
            <person name="Chen C."/>
            <person name="Cichocki N."/>
            <person name="Clum A."/>
            <person name="Culley D."/>
            <person name="Crous P.W."/>
            <person name="Fauchery L."/>
            <person name="Girlanda M."/>
            <person name="Hayes R.D."/>
            <person name="Keri Z."/>
            <person name="LaButti K."/>
            <person name="Lipzen A."/>
            <person name="Lombard V."/>
            <person name="Magnuson J."/>
            <person name="Maillard F."/>
            <person name="Murat C."/>
            <person name="Nolan M."/>
            <person name="Ohm R.A."/>
            <person name="Pangilinan J."/>
            <person name="Pereira M.F."/>
            <person name="Perotto S."/>
            <person name="Peter M."/>
            <person name="Pfister S."/>
            <person name="Riley R."/>
            <person name="Sitrit Y."/>
            <person name="Stielow J.B."/>
            <person name="Szollosi G."/>
            <person name="Zifcakova L."/>
            <person name="Stursova M."/>
            <person name="Spatafora J.W."/>
            <person name="Tedersoo L."/>
            <person name="Vaario L.M."/>
            <person name="Yamada A."/>
            <person name="Yan M."/>
            <person name="Wang P."/>
            <person name="Xu J."/>
            <person name="Bruns T."/>
            <person name="Baldrian P."/>
            <person name="Vilgalys R."/>
            <person name="Dunand C."/>
            <person name="Henrissat B."/>
            <person name="Grigoriev I.V."/>
            <person name="Hibbett D."/>
            <person name="Nagy L.G."/>
            <person name="Martin F.M."/>
        </authorList>
    </citation>
    <scope>NUCLEOTIDE SEQUENCE</scope>
    <source>
        <strain evidence="6">BED1</strain>
    </source>
</reference>
<dbReference type="SMART" id="SM00490">
    <property type="entry name" value="HELICc"/>
    <property type="match status" value="1"/>
</dbReference>
<feature type="compositionally biased region" description="Polar residues" evidence="4">
    <location>
        <begin position="76"/>
        <end position="86"/>
    </location>
</feature>
<dbReference type="PANTHER" id="PTHR13710">
    <property type="entry name" value="DNA HELICASE RECQ FAMILY MEMBER"/>
    <property type="match status" value="1"/>
</dbReference>
<accession>A0AAD4C986</accession>
<feature type="region of interest" description="Disordered" evidence="4">
    <location>
        <begin position="522"/>
        <end position="547"/>
    </location>
</feature>
<keyword evidence="7" id="KW-1185">Reference proteome</keyword>
<feature type="compositionally biased region" description="Basic and acidic residues" evidence="4">
    <location>
        <begin position="21"/>
        <end position="35"/>
    </location>
</feature>
<comment type="catalytic activity">
    <reaction evidence="2">
        <text>Couples ATP hydrolysis with the unwinding of duplex DNA by translocating in the 3'-5' direction.</text>
        <dbReference type="EC" id="5.6.2.4"/>
    </reaction>
</comment>
<dbReference type="GO" id="GO:0016787">
    <property type="term" value="F:hydrolase activity"/>
    <property type="evidence" value="ECO:0007669"/>
    <property type="project" value="UniProtKB-KW"/>
</dbReference>
<evidence type="ECO:0000256" key="1">
    <source>
        <dbReference type="ARBA" id="ARBA00005446"/>
    </source>
</evidence>
<protein>
    <recommendedName>
        <fullName evidence="3">DNA 3'-5' helicase</fullName>
        <ecNumber evidence="3">5.6.2.4</ecNumber>
    </recommendedName>
</protein>
<dbReference type="SUPFAM" id="SSF52540">
    <property type="entry name" value="P-loop containing nucleoside triphosphate hydrolases"/>
    <property type="match status" value="1"/>
</dbReference>
<dbReference type="Pfam" id="PF00271">
    <property type="entry name" value="Helicase_C"/>
    <property type="match status" value="1"/>
</dbReference>
<feature type="domain" description="Helicase C-terminal" evidence="5">
    <location>
        <begin position="211"/>
        <end position="366"/>
    </location>
</feature>
<dbReference type="PANTHER" id="PTHR13710:SF154">
    <property type="entry name" value="RECQ HELICASE, PUTATIVE (AFU_ORTHOLOGUE AFUA_6G14720)-RELATED"/>
    <property type="match status" value="1"/>
</dbReference>
<evidence type="ECO:0000256" key="4">
    <source>
        <dbReference type="SAM" id="MobiDB-lite"/>
    </source>
</evidence>
<feature type="region of interest" description="Disordered" evidence="4">
    <location>
        <begin position="1"/>
        <end position="86"/>
    </location>
</feature>
<evidence type="ECO:0000313" key="6">
    <source>
        <dbReference type="EMBL" id="KAF8452791.1"/>
    </source>
</evidence>
<name>A0AAD4C986_BOLED</name>
<dbReference type="Gene3D" id="3.40.50.300">
    <property type="entry name" value="P-loop containing nucleotide triphosphate hydrolases"/>
    <property type="match status" value="2"/>
</dbReference>
<evidence type="ECO:0000256" key="2">
    <source>
        <dbReference type="ARBA" id="ARBA00034617"/>
    </source>
</evidence>
<dbReference type="Proteomes" id="UP001194468">
    <property type="component" value="Unassembled WGS sequence"/>
</dbReference>
<gene>
    <name evidence="6" type="ORF">L210DRAFT_989274</name>
</gene>
<comment type="similarity">
    <text evidence="1">Belongs to the helicase family. RecQ subfamily.</text>
</comment>
<dbReference type="GO" id="GO:0043138">
    <property type="term" value="F:3'-5' DNA helicase activity"/>
    <property type="evidence" value="ECO:0007669"/>
    <property type="project" value="UniProtKB-EC"/>
</dbReference>
<evidence type="ECO:0000259" key="5">
    <source>
        <dbReference type="PROSITE" id="PS51194"/>
    </source>
</evidence>
<dbReference type="GO" id="GO:0005737">
    <property type="term" value="C:cytoplasm"/>
    <property type="evidence" value="ECO:0007669"/>
    <property type="project" value="TreeGrafter"/>
</dbReference>
<dbReference type="InterPro" id="IPR001650">
    <property type="entry name" value="Helicase_C-like"/>
</dbReference>
<organism evidence="6 7">
    <name type="scientific">Boletus edulis BED1</name>
    <dbReference type="NCBI Taxonomy" id="1328754"/>
    <lineage>
        <taxon>Eukaryota</taxon>
        <taxon>Fungi</taxon>
        <taxon>Dikarya</taxon>
        <taxon>Basidiomycota</taxon>
        <taxon>Agaricomycotina</taxon>
        <taxon>Agaricomycetes</taxon>
        <taxon>Agaricomycetidae</taxon>
        <taxon>Boletales</taxon>
        <taxon>Boletineae</taxon>
        <taxon>Boletaceae</taxon>
        <taxon>Boletoideae</taxon>
        <taxon>Boletus</taxon>
    </lineage>
</organism>
<evidence type="ECO:0000256" key="3">
    <source>
        <dbReference type="ARBA" id="ARBA00034808"/>
    </source>
</evidence>
<dbReference type="PROSITE" id="PS51194">
    <property type="entry name" value="HELICASE_CTER"/>
    <property type="match status" value="1"/>
</dbReference>
<dbReference type="EMBL" id="WHUW01000001">
    <property type="protein sequence ID" value="KAF8452791.1"/>
    <property type="molecule type" value="Genomic_DNA"/>
</dbReference>
<reference evidence="6" key="1">
    <citation type="submission" date="2019-10" db="EMBL/GenBank/DDBJ databases">
        <authorList>
            <consortium name="DOE Joint Genome Institute"/>
            <person name="Kuo A."/>
            <person name="Miyauchi S."/>
            <person name="Kiss E."/>
            <person name="Drula E."/>
            <person name="Kohler A."/>
            <person name="Sanchez-Garcia M."/>
            <person name="Andreopoulos B."/>
            <person name="Barry K.W."/>
            <person name="Bonito G."/>
            <person name="Buee M."/>
            <person name="Carver A."/>
            <person name="Chen C."/>
            <person name="Cichocki N."/>
            <person name="Clum A."/>
            <person name="Culley D."/>
            <person name="Crous P.W."/>
            <person name="Fauchery L."/>
            <person name="Girlanda M."/>
            <person name="Hayes R."/>
            <person name="Keri Z."/>
            <person name="LaButti K."/>
            <person name="Lipzen A."/>
            <person name="Lombard V."/>
            <person name="Magnuson J."/>
            <person name="Maillard F."/>
            <person name="Morin E."/>
            <person name="Murat C."/>
            <person name="Nolan M."/>
            <person name="Ohm R."/>
            <person name="Pangilinan J."/>
            <person name="Pereira M."/>
            <person name="Perotto S."/>
            <person name="Peter M."/>
            <person name="Riley R."/>
            <person name="Sitrit Y."/>
            <person name="Stielow B."/>
            <person name="Szollosi G."/>
            <person name="Zifcakova L."/>
            <person name="Stursova M."/>
            <person name="Spatafora J.W."/>
            <person name="Tedersoo L."/>
            <person name="Vaario L.-M."/>
            <person name="Yamada A."/>
            <person name="Yan M."/>
            <person name="Wang P."/>
            <person name="Xu J."/>
            <person name="Bruns T."/>
            <person name="Baldrian P."/>
            <person name="Vilgalys R."/>
            <person name="Henrissat B."/>
            <person name="Grigoriev I.V."/>
            <person name="Hibbett D."/>
            <person name="Nagy L.G."/>
            <person name="Martin F.M."/>
        </authorList>
    </citation>
    <scope>NUCLEOTIDE SEQUENCE</scope>
    <source>
        <strain evidence="6">BED1</strain>
    </source>
</reference>
<dbReference type="EC" id="5.6.2.4" evidence="3"/>